<feature type="region of interest" description="Disordered" evidence="13">
    <location>
        <begin position="1"/>
        <end position="21"/>
    </location>
</feature>
<evidence type="ECO:0000256" key="9">
    <source>
        <dbReference type="ARBA" id="ARBA00022833"/>
    </source>
</evidence>
<dbReference type="SUPFAM" id="SSF111331">
    <property type="entry name" value="NAD kinase/diacylglycerol kinase-like"/>
    <property type="match status" value="1"/>
</dbReference>
<dbReference type="SMART" id="SM00109">
    <property type="entry name" value="C1"/>
    <property type="match status" value="4"/>
</dbReference>
<evidence type="ECO:0000259" key="15">
    <source>
        <dbReference type="PROSITE" id="PS50146"/>
    </source>
</evidence>
<dbReference type="PROSITE" id="PS00479">
    <property type="entry name" value="ZF_DAG_PE_1"/>
    <property type="match status" value="3"/>
</dbReference>
<feature type="domain" description="DAGKc" evidence="15">
    <location>
        <begin position="614"/>
        <end position="753"/>
    </location>
</feature>
<dbReference type="SUPFAM" id="SSF54236">
    <property type="entry name" value="Ubiquitin-like"/>
    <property type="match status" value="1"/>
</dbReference>
<evidence type="ECO:0000256" key="12">
    <source>
        <dbReference type="RuleBase" id="RU361128"/>
    </source>
</evidence>
<feature type="domain" description="Phorbol-ester/DAG-type" evidence="14">
    <location>
        <begin position="20"/>
        <end position="70"/>
    </location>
</feature>
<dbReference type="Pfam" id="PF24099">
    <property type="entry name" value="RBD_DGKtheta"/>
    <property type="match status" value="1"/>
</dbReference>
<dbReference type="OrthoDB" id="242257at2759"/>
<evidence type="ECO:0000313" key="17">
    <source>
        <dbReference type="Proteomes" id="UP000594262"/>
    </source>
</evidence>
<keyword evidence="9" id="KW-0862">Zinc</keyword>
<dbReference type="RefSeq" id="XP_066910951.1">
    <property type="nucleotide sequence ID" value="XM_067054850.1"/>
</dbReference>
<dbReference type="InterPro" id="IPR037607">
    <property type="entry name" value="DGK"/>
</dbReference>
<keyword evidence="3 12" id="KW-0808">Transferase</keyword>
<evidence type="ECO:0000259" key="14">
    <source>
        <dbReference type="PROSITE" id="PS50081"/>
    </source>
</evidence>
<dbReference type="InterPro" id="IPR016064">
    <property type="entry name" value="NAD/diacylglycerol_kinase_sf"/>
</dbReference>
<dbReference type="GO" id="GO:0016020">
    <property type="term" value="C:membrane"/>
    <property type="evidence" value="ECO:0007669"/>
    <property type="project" value="UniProtKB-SubCell"/>
</dbReference>
<evidence type="ECO:0000256" key="1">
    <source>
        <dbReference type="ARBA" id="ARBA00004370"/>
    </source>
</evidence>
<dbReference type="Proteomes" id="UP000594262">
    <property type="component" value="Unplaced"/>
</dbReference>
<dbReference type="GO" id="GO:0008270">
    <property type="term" value="F:zinc ion binding"/>
    <property type="evidence" value="ECO:0007669"/>
    <property type="project" value="UniProtKB-KW"/>
</dbReference>
<dbReference type="InterPro" id="IPR046349">
    <property type="entry name" value="C1-like_sf"/>
</dbReference>
<dbReference type="SUPFAM" id="SSF57889">
    <property type="entry name" value="Cysteine-rich domain"/>
    <property type="match status" value="4"/>
</dbReference>
<dbReference type="PRINTS" id="PR00008">
    <property type="entry name" value="DAGPEDOMAIN"/>
</dbReference>
<evidence type="ECO:0000256" key="3">
    <source>
        <dbReference type="ARBA" id="ARBA00022679"/>
    </source>
</evidence>
<dbReference type="GeneID" id="136798269"/>
<dbReference type="Gene3D" id="2.60.200.40">
    <property type="match status" value="1"/>
</dbReference>
<comment type="catalytic activity">
    <reaction evidence="12">
        <text>a 1,2-diacyl-sn-glycerol + ATP = a 1,2-diacyl-sn-glycero-3-phosphate + ADP + H(+)</text>
        <dbReference type="Rhea" id="RHEA:10272"/>
        <dbReference type="ChEBI" id="CHEBI:15378"/>
        <dbReference type="ChEBI" id="CHEBI:17815"/>
        <dbReference type="ChEBI" id="CHEBI:30616"/>
        <dbReference type="ChEBI" id="CHEBI:58608"/>
        <dbReference type="ChEBI" id="CHEBI:456216"/>
        <dbReference type="EC" id="2.7.1.107"/>
    </reaction>
</comment>
<dbReference type="InterPro" id="IPR020454">
    <property type="entry name" value="DAG/PE-bd"/>
</dbReference>
<name>A0A7M5XGC0_9CNID</name>
<feature type="domain" description="Phorbol-ester/DAG-type" evidence="14">
    <location>
        <begin position="97"/>
        <end position="147"/>
    </location>
</feature>
<protein>
    <recommendedName>
        <fullName evidence="12">Diacylglycerol kinase</fullName>
        <shortName evidence="12">DAG kinase</shortName>
        <ecNumber evidence="12">2.7.1.107</ecNumber>
    </recommendedName>
</protein>
<feature type="domain" description="Phorbol-ester/DAG-type" evidence="14">
    <location>
        <begin position="225"/>
        <end position="276"/>
    </location>
</feature>
<evidence type="ECO:0000256" key="10">
    <source>
        <dbReference type="ARBA" id="ARBA00022840"/>
    </source>
</evidence>
<dbReference type="Gene3D" id="3.30.60.20">
    <property type="match status" value="4"/>
</dbReference>
<keyword evidence="11" id="KW-0472">Membrane</keyword>
<dbReference type="SMART" id="SM00046">
    <property type="entry name" value="DAGKc"/>
    <property type="match status" value="1"/>
</dbReference>
<comment type="similarity">
    <text evidence="2 12">Belongs to the eukaryotic diacylglycerol kinase family.</text>
</comment>
<dbReference type="Pfam" id="PF00781">
    <property type="entry name" value="DAGK_cat"/>
    <property type="match status" value="1"/>
</dbReference>
<evidence type="ECO:0000256" key="5">
    <source>
        <dbReference type="ARBA" id="ARBA00022737"/>
    </source>
</evidence>
<dbReference type="GO" id="GO:0007200">
    <property type="term" value="P:phospholipase C-activating G protein-coupled receptor signaling pathway"/>
    <property type="evidence" value="ECO:0007669"/>
    <property type="project" value="InterPro"/>
</dbReference>
<dbReference type="SMART" id="SM00045">
    <property type="entry name" value="DAGKa"/>
    <property type="match status" value="1"/>
</dbReference>
<dbReference type="PROSITE" id="PS50081">
    <property type="entry name" value="ZF_DAG_PE_2"/>
    <property type="match status" value="4"/>
</dbReference>
<dbReference type="InterPro" id="IPR017438">
    <property type="entry name" value="ATP-NAD_kinase_N"/>
</dbReference>
<accession>A0A7M5XGC0</accession>
<dbReference type="Pfam" id="PF00609">
    <property type="entry name" value="DAGK_acc"/>
    <property type="match status" value="1"/>
</dbReference>
<dbReference type="PANTHER" id="PTHR11255:SF54">
    <property type="entry name" value="DIACYLGLYCEROL KINASE THETA"/>
    <property type="match status" value="1"/>
</dbReference>
<dbReference type="PANTHER" id="PTHR11255">
    <property type="entry name" value="DIACYLGLYCEROL KINASE"/>
    <property type="match status" value="1"/>
</dbReference>
<feature type="compositionally biased region" description="Polar residues" evidence="13">
    <location>
        <begin position="1"/>
        <end position="10"/>
    </location>
</feature>
<dbReference type="EC" id="2.7.1.107" evidence="12"/>
<dbReference type="AlphaFoldDB" id="A0A7M5XGC0"/>
<evidence type="ECO:0000256" key="2">
    <source>
        <dbReference type="ARBA" id="ARBA00009280"/>
    </source>
</evidence>
<evidence type="ECO:0000256" key="13">
    <source>
        <dbReference type="SAM" id="MobiDB-lite"/>
    </source>
</evidence>
<comment type="subcellular location">
    <subcellularLocation>
        <location evidence="1">Membrane</location>
    </subcellularLocation>
</comment>
<keyword evidence="17" id="KW-1185">Reference proteome</keyword>
<dbReference type="InterPro" id="IPR002219">
    <property type="entry name" value="PKC_DAG/PE"/>
</dbReference>
<dbReference type="InterPro" id="IPR000756">
    <property type="entry name" value="Diacylglycerol_kin_accessory"/>
</dbReference>
<evidence type="ECO:0000256" key="6">
    <source>
        <dbReference type="ARBA" id="ARBA00022741"/>
    </source>
</evidence>
<keyword evidence="4" id="KW-0479">Metal-binding</keyword>
<evidence type="ECO:0000313" key="16">
    <source>
        <dbReference type="EnsemblMetazoa" id="CLYHEMP022543.1"/>
    </source>
</evidence>
<dbReference type="PROSITE" id="PS50146">
    <property type="entry name" value="DAGK"/>
    <property type="match status" value="1"/>
</dbReference>
<dbReference type="CDD" id="cd20803">
    <property type="entry name" value="C1_DGKtheta_typeV_rpt1"/>
    <property type="match status" value="1"/>
</dbReference>
<dbReference type="GO" id="GO:0005524">
    <property type="term" value="F:ATP binding"/>
    <property type="evidence" value="ECO:0007669"/>
    <property type="project" value="UniProtKB-KW"/>
</dbReference>
<keyword evidence="6 12" id="KW-0547">Nucleotide-binding</keyword>
<evidence type="ECO:0000256" key="11">
    <source>
        <dbReference type="ARBA" id="ARBA00023136"/>
    </source>
</evidence>
<feature type="region of interest" description="Disordered" evidence="13">
    <location>
        <begin position="300"/>
        <end position="325"/>
    </location>
</feature>
<feature type="domain" description="Phorbol-ester/DAG-type" evidence="14">
    <location>
        <begin position="160"/>
        <end position="207"/>
    </location>
</feature>
<dbReference type="FunFam" id="2.60.200.40:FF:000004">
    <property type="entry name" value="Diacylglycerol kinase"/>
    <property type="match status" value="1"/>
</dbReference>
<keyword evidence="5" id="KW-0677">Repeat</keyword>
<reference evidence="16" key="1">
    <citation type="submission" date="2021-01" db="UniProtKB">
        <authorList>
            <consortium name="EnsemblMetazoa"/>
        </authorList>
    </citation>
    <scope>IDENTIFICATION</scope>
</reference>
<keyword evidence="10 12" id="KW-0067">ATP-binding</keyword>
<dbReference type="GO" id="GO:0004143">
    <property type="term" value="F:ATP-dependent diacylglycerol kinase activity"/>
    <property type="evidence" value="ECO:0007669"/>
    <property type="project" value="UniProtKB-EC"/>
</dbReference>
<dbReference type="InterPro" id="IPR056392">
    <property type="entry name" value="DGKtheta_RBD"/>
</dbReference>
<keyword evidence="7" id="KW-0863">Zinc-finger</keyword>
<dbReference type="Pfam" id="PF00130">
    <property type="entry name" value="C1_1"/>
    <property type="match status" value="3"/>
</dbReference>
<dbReference type="InterPro" id="IPR001206">
    <property type="entry name" value="Diacylglycerol_kinase_cat_dom"/>
</dbReference>
<dbReference type="Gene3D" id="3.40.50.10330">
    <property type="entry name" value="Probable inorganic polyphosphate/atp-NAD kinase, domain 1"/>
    <property type="match status" value="1"/>
</dbReference>
<dbReference type="EnsemblMetazoa" id="CLYHEMT022543.1">
    <property type="protein sequence ID" value="CLYHEMP022543.1"/>
    <property type="gene ID" value="CLYHEMG022543"/>
</dbReference>
<evidence type="ECO:0000256" key="7">
    <source>
        <dbReference type="ARBA" id="ARBA00022771"/>
    </source>
</evidence>
<evidence type="ECO:0000256" key="8">
    <source>
        <dbReference type="ARBA" id="ARBA00022777"/>
    </source>
</evidence>
<sequence>MEIQSLSLNGQVAPPSKHKTHTFKKKTFNKPTYCQHCTDLLWGLTNQGVQCLDCKYISHDRCRQKVVTPCQRSGANDNNNEDNCIEDQSECRSEITGHLFKRKTFHKPTYCHYCSDLLWGLKNQGLQCNDCGYATHERCQLQITTLCNFKALRQVQHPKFHSFVKSEMDKKRFCNVCRKAVNDNDLSCQACYYYTHEGCRNRIIHNCKRTSTYSHAVAQLKVKQQHHWSEGHLPNNSKCSACNNACSSNDCLYGLRCTWCATTVHSYCVGRMTEACNFGILRSVLLPPYAVKENNPKCFLPPPSLEQPENSPLTSPERKSSRTDQFQLRVHEGPVDRPVLWREITINKKSTTKDVLSDICNTFNCKEQKTLFYLTIVHKNGVETKLSNGDILTRKVDVANAETKQVFLRHTNLGDKELKITLYAKNIDTSLPSVQMNVNIMVEAKEIVTQAVKLFQLSDTAEANGAHYCITQMKIAPNSVTESPINDTDSLFQVLIGKPAQQGRKEAVGEFHSTRFYLCPREPNTFEALLFVGKLPNDLSPLHYKNLLTDIIGKWDSQSMTMEHTFPVHGAVIIRFKSMASFQRTFTCLQSAKVEEKSVFLKVLPEIKEDMLASNSNPLLLFVNSKSGGGQGAKLMSKFSRMLNPHQIIDLLAEGPLPALYTFRNLRRFRILICGGDGTFGWVLNVLDDIRHQVLKCEEPPSACLPLGTGNDLARVLNWGGGYTGSETCLNVLMNVMTATETMLDRWNLVFDSSSFSENNSSDNINMLPMNNYFSVGIDAAICLEFHLSREENPEKFNNRFHNKGVYVKASLKNMSKSNMANLDERMELCVDGVDVPLPNIEGLCVLNIGSWGAGADCWGKDQDGRFKAQSFGDGLLEVVGFTGVYHMGKIQGGVSTAVRIAQGSQINLLLREDVPVQVDGEPWMQPASLVIIRPNPFSQARMLMKAQQVRSITNAS</sequence>
<evidence type="ECO:0000256" key="4">
    <source>
        <dbReference type="ARBA" id="ARBA00022723"/>
    </source>
</evidence>
<dbReference type="InterPro" id="IPR029071">
    <property type="entry name" value="Ubiquitin-like_domsf"/>
</dbReference>
<proteinExistence type="inferred from homology"/>
<organism evidence="16 17">
    <name type="scientific">Clytia hemisphaerica</name>
    <dbReference type="NCBI Taxonomy" id="252671"/>
    <lineage>
        <taxon>Eukaryota</taxon>
        <taxon>Metazoa</taxon>
        <taxon>Cnidaria</taxon>
        <taxon>Hydrozoa</taxon>
        <taxon>Hydroidolina</taxon>
        <taxon>Leptothecata</taxon>
        <taxon>Obeliida</taxon>
        <taxon>Clytiidae</taxon>
        <taxon>Clytia</taxon>
    </lineage>
</organism>
<keyword evidence="8 12" id="KW-0418">Kinase</keyword>